<dbReference type="PANTHER" id="PTHR46586:SF3">
    <property type="entry name" value="ANKYRIN REPEAT-CONTAINING PROTEIN"/>
    <property type="match status" value="1"/>
</dbReference>
<dbReference type="PANTHER" id="PTHR46586">
    <property type="entry name" value="ANKYRIN REPEAT-CONTAINING PROTEIN"/>
    <property type="match status" value="1"/>
</dbReference>
<feature type="domain" description="F-box" evidence="2">
    <location>
        <begin position="9"/>
        <end position="57"/>
    </location>
</feature>
<dbReference type="OrthoDB" id="9388at10239"/>
<accession>A0A0B5JBW5</accession>
<evidence type="ECO:0000256" key="1">
    <source>
        <dbReference type="SAM" id="Phobius"/>
    </source>
</evidence>
<sequence>MAAVTDNSIATLDNLPDEVLVGVLCRLSCADIYSTAPRVSHRWRTLARDRSAMGPPVCLGGHTPQHFRPCHGDTVPSDWLTYAHSKDCPRYRHACRDAVAAGRADVVAILYGCNYPLGEAVALAAAARGDVPMLTYLRGIHCPLPGKMCVLAAAGGHLEVLRFAGERACLWGRDTCKAAARGGHLDVLKYAHENGCTWDESTCTAAAKGGHLACLQYARAYGCPWDHYATMRGAAKRGHLACLRWAVEHGCRLGRWADLVLCDSVRRGHIDVVRYLVDDMACPLSANATETAAESGHLAVLQCLREAGCPWTPNVCRNAAAGGHLDILVYAHEHDCPWDIIDTCRAARAGGHKDCLAYALRHGRVPTAAGTQNVLSGLSLLVAVGVGALGVVFYFLIVYVLLAVRTP</sequence>
<dbReference type="PROSITE" id="PS50181">
    <property type="entry name" value="FBOX"/>
    <property type="match status" value="1"/>
</dbReference>
<dbReference type="Gene3D" id="1.25.40.20">
    <property type="entry name" value="Ankyrin repeat-containing domain"/>
    <property type="match status" value="1"/>
</dbReference>
<dbReference type="GeneID" id="23461984"/>
<dbReference type="EMBL" id="KP136319">
    <property type="protein sequence ID" value="AJF97067.1"/>
    <property type="molecule type" value="Genomic_DNA"/>
</dbReference>
<dbReference type="SUPFAM" id="SSF48403">
    <property type="entry name" value="Ankyrin repeat"/>
    <property type="match status" value="1"/>
</dbReference>
<dbReference type="SUPFAM" id="SSF81383">
    <property type="entry name" value="F-box domain"/>
    <property type="match status" value="1"/>
</dbReference>
<name>A0A0B5JBW5_9VIRU</name>
<feature type="transmembrane region" description="Helical" evidence="1">
    <location>
        <begin position="380"/>
        <end position="404"/>
    </location>
</feature>
<evidence type="ECO:0000313" key="3">
    <source>
        <dbReference type="EMBL" id="AJF97067.1"/>
    </source>
</evidence>
<evidence type="ECO:0000313" key="4">
    <source>
        <dbReference type="Proteomes" id="UP000202511"/>
    </source>
</evidence>
<dbReference type="KEGG" id="vg:23461984"/>
<keyword evidence="1" id="KW-0472">Membrane</keyword>
<dbReference type="InterPro" id="IPR036770">
    <property type="entry name" value="Ankyrin_rpt-contain_sf"/>
</dbReference>
<keyword evidence="1" id="KW-0812">Transmembrane</keyword>
<proteinExistence type="predicted"/>
<dbReference type="InterPro" id="IPR036047">
    <property type="entry name" value="F-box-like_dom_sf"/>
</dbReference>
<evidence type="ECO:0000259" key="2">
    <source>
        <dbReference type="PROSITE" id="PS50181"/>
    </source>
</evidence>
<reference evidence="3 4" key="1">
    <citation type="journal article" date="2015" name="Parasitol. Res.">
        <title>Viruses in close associations with free-living amoebae.</title>
        <authorList>
            <person name="Scheid P."/>
        </authorList>
    </citation>
    <scope>NUCLEOTIDE SEQUENCE [LARGE SCALE GENOMIC DNA]</scope>
    <source>
        <strain evidence="3">KlaHel</strain>
    </source>
</reference>
<dbReference type="InterPro" id="IPR052050">
    <property type="entry name" value="SecEffector_AnkRepeat"/>
</dbReference>
<dbReference type="Proteomes" id="UP000202511">
    <property type="component" value="Segment"/>
</dbReference>
<keyword evidence="1" id="KW-1133">Transmembrane helix</keyword>
<dbReference type="Gene3D" id="1.20.1280.50">
    <property type="match status" value="1"/>
</dbReference>
<dbReference type="Gene3D" id="1.20.120.660">
    <property type="entry name" value="IL-4 antagonist (De novo design) like domain"/>
    <property type="match status" value="1"/>
</dbReference>
<organism evidence="3 4">
    <name type="scientific">Pandoravirus inopinatum</name>
    <dbReference type="NCBI Taxonomy" id="1605721"/>
    <lineage>
        <taxon>Viruses</taxon>
        <taxon>Pandoravirus</taxon>
    </lineage>
</organism>
<dbReference type="Pfam" id="PF12937">
    <property type="entry name" value="F-box-like"/>
    <property type="match status" value="1"/>
</dbReference>
<protein>
    <submittedName>
        <fullName evidence="3">Ankyrin repeat protein</fullName>
    </submittedName>
</protein>
<dbReference type="RefSeq" id="YP_009119302.1">
    <property type="nucleotide sequence ID" value="NC_026440.1"/>
</dbReference>
<dbReference type="InterPro" id="IPR001810">
    <property type="entry name" value="F-box_dom"/>
</dbReference>